<sequence>MLPCGAPQSKGGRNCLVERGLESFRMKKLVWVFMAAFFSGACASDFKLSSSFSNGGEFPIDNRGDEDNVSPPLKWSGVPKNTESFVLIVDSEPPASSKAKKRKVHWMVYDIPKDITEIREELSGAGSSDVARLGMKDDAGQAPVVVDPMGSIDGWVDPEVKAMQDMIHGALDASYDERNRAKEGSTSFGSTYYRGPSKSGAVITFKLYALSSRLELPRGASKDDVVAALKGKVLGKATLTANVS</sequence>
<dbReference type="EMBL" id="HBIZ01067063">
    <property type="protein sequence ID" value="CAE0788349.1"/>
    <property type="molecule type" value="Transcribed_RNA"/>
</dbReference>
<dbReference type="Pfam" id="PF01161">
    <property type="entry name" value="PBP"/>
    <property type="match status" value="1"/>
</dbReference>
<dbReference type="PANTHER" id="PTHR30289:SF1">
    <property type="entry name" value="PEBP (PHOSPHATIDYLETHANOLAMINE-BINDING PROTEIN) FAMILY PROTEIN"/>
    <property type="match status" value="1"/>
</dbReference>
<proteinExistence type="predicted"/>
<organism evidence="1">
    <name type="scientific">Chrysotila carterae</name>
    <name type="common">Marine alga</name>
    <name type="synonym">Syracosphaera carterae</name>
    <dbReference type="NCBI Taxonomy" id="13221"/>
    <lineage>
        <taxon>Eukaryota</taxon>
        <taxon>Haptista</taxon>
        <taxon>Haptophyta</taxon>
        <taxon>Prymnesiophyceae</taxon>
        <taxon>Isochrysidales</taxon>
        <taxon>Isochrysidaceae</taxon>
        <taxon>Chrysotila</taxon>
    </lineage>
</organism>
<dbReference type="InterPro" id="IPR036610">
    <property type="entry name" value="PEBP-like_sf"/>
</dbReference>
<accession>A0A7S4C6H5</accession>
<dbReference type="AlphaFoldDB" id="A0A7S4C6H5"/>
<reference evidence="1" key="1">
    <citation type="submission" date="2021-01" db="EMBL/GenBank/DDBJ databases">
        <authorList>
            <person name="Corre E."/>
            <person name="Pelletier E."/>
            <person name="Niang G."/>
            <person name="Scheremetjew M."/>
            <person name="Finn R."/>
            <person name="Kale V."/>
            <person name="Holt S."/>
            <person name="Cochrane G."/>
            <person name="Meng A."/>
            <person name="Brown T."/>
            <person name="Cohen L."/>
        </authorList>
    </citation>
    <scope>NUCLEOTIDE SEQUENCE</scope>
    <source>
        <strain evidence="1">CCMP645</strain>
    </source>
</reference>
<dbReference type="PANTHER" id="PTHR30289">
    <property type="entry name" value="UNCHARACTERIZED PROTEIN YBCL-RELATED"/>
    <property type="match status" value="1"/>
</dbReference>
<name>A0A7S4C6H5_CHRCT</name>
<gene>
    <name evidence="1" type="ORF">PCAR00345_LOCUS41058</name>
</gene>
<dbReference type="InterPro" id="IPR005247">
    <property type="entry name" value="YbhB_YbcL/LppC-like"/>
</dbReference>
<dbReference type="SUPFAM" id="SSF49777">
    <property type="entry name" value="PEBP-like"/>
    <property type="match status" value="2"/>
</dbReference>
<protein>
    <submittedName>
        <fullName evidence="1">Uncharacterized protein</fullName>
    </submittedName>
</protein>
<dbReference type="InterPro" id="IPR008914">
    <property type="entry name" value="PEBP"/>
</dbReference>
<evidence type="ECO:0000313" key="1">
    <source>
        <dbReference type="EMBL" id="CAE0788349.1"/>
    </source>
</evidence>
<dbReference type="Gene3D" id="3.90.280.10">
    <property type="entry name" value="PEBP-like"/>
    <property type="match status" value="1"/>
</dbReference>
<dbReference type="CDD" id="cd00865">
    <property type="entry name" value="PEBP_bact_arch"/>
    <property type="match status" value="1"/>
</dbReference>